<dbReference type="Proteomes" id="UP000010799">
    <property type="component" value="Chromosome"/>
</dbReference>
<dbReference type="STRING" id="1215343.B488_04430"/>
<evidence type="ECO:0000313" key="1">
    <source>
        <dbReference type="EMBL" id="AGA64435.1"/>
    </source>
</evidence>
<reference evidence="1 2" key="1">
    <citation type="journal article" date="2012" name="Stand. Genomic Sci.">
        <title>Complete genome sequence of Liberibacter crescens BT-1.</title>
        <authorList>
            <person name="Leonard M.T."/>
            <person name="Fagen J.R."/>
            <person name="Davis-Richardson A.G."/>
            <person name="Davis M.J."/>
            <person name="Triplett E.W."/>
        </authorList>
    </citation>
    <scope>NUCLEOTIDE SEQUENCE [LARGE SCALE GENOMIC DNA]</scope>
    <source>
        <strain evidence="1 2">BT-1</strain>
    </source>
</reference>
<dbReference type="PATRIC" id="fig|1215343.11.peg.453"/>
<dbReference type="AlphaFoldDB" id="L0EUA7"/>
<keyword evidence="2" id="KW-1185">Reference proteome</keyword>
<gene>
    <name evidence="1" type="ordered locus">B488_04430</name>
</gene>
<name>L0EUA7_LIBCB</name>
<evidence type="ECO:0000313" key="2">
    <source>
        <dbReference type="Proteomes" id="UP000010799"/>
    </source>
</evidence>
<organism evidence="1 2">
    <name type="scientific">Liberibacter crescens (strain BT-1)</name>
    <dbReference type="NCBI Taxonomy" id="1215343"/>
    <lineage>
        <taxon>Bacteria</taxon>
        <taxon>Pseudomonadati</taxon>
        <taxon>Pseudomonadota</taxon>
        <taxon>Alphaproteobacteria</taxon>
        <taxon>Hyphomicrobiales</taxon>
        <taxon>Rhizobiaceae</taxon>
        <taxon>Liberibacter</taxon>
    </lineage>
</organism>
<proteinExistence type="predicted"/>
<accession>L0EUA7</accession>
<protein>
    <submittedName>
        <fullName evidence="1">Uncharacterized protein</fullName>
    </submittedName>
</protein>
<sequence>MYSQYLIYLSVKMRQQRWENMAWRWCYYRMIRSSGQQARSSTS</sequence>
<dbReference type="KEGG" id="lcc:B488_04430"/>
<dbReference type="RefSeq" id="WP_015272862.1">
    <property type="nucleotide sequence ID" value="NC_019907.1"/>
</dbReference>
<dbReference type="EMBL" id="CP003789">
    <property type="protein sequence ID" value="AGA64435.1"/>
    <property type="molecule type" value="Genomic_DNA"/>
</dbReference>
<dbReference type="HOGENOM" id="CLU_3235558_0_0_5"/>